<sequence>MLPRLLEKRNLVIFQGIDIKQNAMNNLFDSVDRKTNTMSLMQSFPNPPSGLLQPLMSKLQGGKCSPAPQPQSRINLLKESCLRMPSGIVHEIRINLRSATLHRLIVPQGFSSGRHHTHHR</sequence>
<keyword evidence="2" id="KW-1185">Reference proteome</keyword>
<accession>A0AAV4CKG9</accession>
<dbReference type="EMBL" id="BLXT01006539">
    <property type="protein sequence ID" value="GFO32032.1"/>
    <property type="molecule type" value="Genomic_DNA"/>
</dbReference>
<evidence type="ECO:0000313" key="1">
    <source>
        <dbReference type="EMBL" id="GFO32032.1"/>
    </source>
</evidence>
<name>A0AAV4CKG9_9GAST</name>
<protein>
    <submittedName>
        <fullName evidence="1">Uncharacterized protein</fullName>
    </submittedName>
</protein>
<comment type="caution">
    <text evidence="1">The sequence shown here is derived from an EMBL/GenBank/DDBJ whole genome shotgun (WGS) entry which is preliminary data.</text>
</comment>
<dbReference type="Proteomes" id="UP000735302">
    <property type="component" value="Unassembled WGS sequence"/>
</dbReference>
<evidence type="ECO:0000313" key="2">
    <source>
        <dbReference type="Proteomes" id="UP000735302"/>
    </source>
</evidence>
<organism evidence="1 2">
    <name type="scientific">Plakobranchus ocellatus</name>
    <dbReference type="NCBI Taxonomy" id="259542"/>
    <lineage>
        <taxon>Eukaryota</taxon>
        <taxon>Metazoa</taxon>
        <taxon>Spiralia</taxon>
        <taxon>Lophotrochozoa</taxon>
        <taxon>Mollusca</taxon>
        <taxon>Gastropoda</taxon>
        <taxon>Heterobranchia</taxon>
        <taxon>Euthyneura</taxon>
        <taxon>Panpulmonata</taxon>
        <taxon>Sacoglossa</taxon>
        <taxon>Placobranchoidea</taxon>
        <taxon>Plakobranchidae</taxon>
        <taxon>Plakobranchus</taxon>
    </lineage>
</organism>
<reference evidence="1 2" key="1">
    <citation type="journal article" date="2021" name="Elife">
        <title>Chloroplast acquisition without the gene transfer in kleptoplastic sea slugs, Plakobranchus ocellatus.</title>
        <authorList>
            <person name="Maeda T."/>
            <person name="Takahashi S."/>
            <person name="Yoshida T."/>
            <person name="Shimamura S."/>
            <person name="Takaki Y."/>
            <person name="Nagai Y."/>
            <person name="Toyoda A."/>
            <person name="Suzuki Y."/>
            <person name="Arimoto A."/>
            <person name="Ishii H."/>
            <person name="Satoh N."/>
            <person name="Nishiyama T."/>
            <person name="Hasebe M."/>
            <person name="Maruyama T."/>
            <person name="Minagawa J."/>
            <person name="Obokata J."/>
            <person name="Shigenobu S."/>
        </authorList>
    </citation>
    <scope>NUCLEOTIDE SEQUENCE [LARGE SCALE GENOMIC DNA]</scope>
</reference>
<gene>
    <name evidence="1" type="ORF">PoB_005853700</name>
</gene>
<dbReference type="AlphaFoldDB" id="A0AAV4CKG9"/>
<proteinExistence type="predicted"/>